<proteinExistence type="inferred from homology"/>
<reference evidence="14 15" key="1">
    <citation type="journal article" date="2013" name="Genome Biol.">
        <title>Draft genome of the mountain pine beetle, Dendroctonus ponderosae Hopkins, a major forest pest.</title>
        <authorList>
            <person name="Keeling C.I."/>
            <person name="Yuen M.M."/>
            <person name="Liao N.Y."/>
            <person name="Docking T.R."/>
            <person name="Chan S.K."/>
            <person name="Taylor G.A."/>
            <person name="Palmquist D.L."/>
            <person name="Jackman S.D."/>
            <person name="Nguyen A."/>
            <person name="Li M."/>
            <person name="Henderson H."/>
            <person name="Janes J.K."/>
            <person name="Zhao Y."/>
            <person name="Pandoh P."/>
            <person name="Moore R."/>
            <person name="Sperling F.A."/>
            <person name="Huber D.P."/>
            <person name="Birol I."/>
            <person name="Jones S.J."/>
            <person name="Bohlmann J."/>
        </authorList>
    </citation>
    <scope>NUCLEOTIDE SEQUENCE</scope>
</reference>
<dbReference type="EMBL" id="KB632298">
    <property type="protein sequence ID" value="ERL91714.1"/>
    <property type="molecule type" value="Genomic_DNA"/>
</dbReference>
<feature type="region of interest" description="Disordered" evidence="13">
    <location>
        <begin position="27"/>
        <end position="63"/>
    </location>
</feature>
<evidence type="ECO:0000256" key="9">
    <source>
        <dbReference type="ARBA" id="ARBA00023242"/>
    </source>
</evidence>
<evidence type="ECO:0000256" key="12">
    <source>
        <dbReference type="PROSITE-ProRule" id="PRU00221"/>
    </source>
</evidence>
<comment type="function">
    <text evidence="11">Negatively regulates the PAK1 kinase. PAK1 is a member of the PAK kinase family, which has been shown to play a positive role in the regulation of signaling pathways involving MAPK8 and RELA. PAK1 exists as an inactive homodimer, which is activated by binding of small GTPases such as CDC42 to an N-terminal regulatory domain. PAK1IP1 also binds to the N-terminus of PAK1, and inhibits the specific activation of PAK1 by CDC42. May be involved in ribosomal large subunit assembly.</text>
</comment>
<organism evidence="14 15">
    <name type="scientific">Dendroctonus ponderosae</name>
    <name type="common">Mountain pine beetle</name>
    <dbReference type="NCBI Taxonomy" id="77166"/>
    <lineage>
        <taxon>Eukaryota</taxon>
        <taxon>Metazoa</taxon>
        <taxon>Ecdysozoa</taxon>
        <taxon>Arthropoda</taxon>
        <taxon>Hexapoda</taxon>
        <taxon>Insecta</taxon>
        <taxon>Pterygota</taxon>
        <taxon>Neoptera</taxon>
        <taxon>Endopterygota</taxon>
        <taxon>Coleoptera</taxon>
        <taxon>Polyphaga</taxon>
        <taxon>Cucujiformia</taxon>
        <taxon>Curculionidae</taxon>
        <taxon>Scolytinae</taxon>
        <taxon>Dendroctonus</taxon>
    </lineage>
</organism>
<dbReference type="OrthoDB" id="6366949at2759"/>
<evidence type="ECO:0000256" key="2">
    <source>
        <dbReference type="ARBA" id="ARBA00009851"/>
    </source>
</evidence>
<evidence type="ECO:0000256" key="8">
    <source>
        <dbReference type="ARBA" id="ARBA00023163"/>
    </source>
</evidence>
<feature type="compositionally biased region" description="Low complexity" evidence="13">
    <location>
        <begin position="561"/>
        <end position="570"/>
    </location>
</feature>
<protein>
    <recommendedName>
        <fullName evidence="3">Mediator of RNA polymerase II transcription subunit 29</fullName>
    </recommendedName>
    <alternativeName>
        <fullName evidence="10">Mediator complex subunit 29</fullName>
    </alternativeName>
</protein>
<dbReference type="STRING" id="77166.U4UCN4"/>
<keyword evidence="8" id="KW-0804">Transcription</keyword>
<keyword evidence="4 12" id="KW-0853">WD repeat</keyword>
<dbReference type="SUPFAM" id="SSF50978">
    <property type="entry name" value="WD40 repeat-like"/>
    <property type="match status" value="1"/>
</dbReference>
<dbReference type="InterPro" id="IPR021018">
    <property type="entry name" value="Mediator_Med29_met"/>
</dbReference>
<evidence type="ECO:0000256" key="11">
    <source>
        <dbReference type="ARBA" id="ARBA00045213"/>
    </source>
</evidence>
<dbReference type="Pfam" id="PF00400">
    <property type="entry name" value="WD40"/>
    <property type="match status" value="3"/>
</dbReference>
<dbReference type="AlphaFoldDB" id="U4UCN4"/>
<accession>U4UCN4</accession>
<dbReference type="SMART" id="SM00320">
    <property type="entry name" value="WD40"/>
    <property type="match status" value="6"/>
</dbReference>
<feature type="compositionally biased region" description="Low complexity" evidence="13">
    <location>
        <begin position="28"/>
        <end position="55"/>
    </location>
</feature>
<evidence type="ECO:0000256" key="5">
    <source>
        <dbReference type="ARBA" id="ARBA00022737"/>
    </source>
</evidence>
<feature type="region of interest" description="Disordered" evidence="13">
    <location>
        <begin position="501"/>
        <end position="585"/>
    </location>
</feature>
<dbReference type="Proteomes" id="UP000030742">
    <property type="component" value="Unassembled WGS sequence"/>
</dbReference>
<dbReference type="PROSITE" id="PS00678">
    <property type="entry name" value="WD_REPEATS_1"/>
    <property type="match status" value="1"/>
</dbReference>
<dbReference type="Gene3D" id="2.130.10.10">
    <property type="entry name" value="YVTN repeat-like/Quinoprotein amine dehydrogenase"/>
    <property type="match status" value="2"/>
</dbReference>
<feature type="repeat" description="WD" evidence="12">
    <location>
        <begin position="293"/>
        <end position="327"/>
    </location>
</feature>
<dbReference type="GO" id="GO:0016592">
    <property type="term" value="C:mediator complex"/>
    <property type="evidence" value="ECO:0007669"/>
    <property type="project" value="InterPro"/>
</dbReference>
<dbReference type="InterPro" id="IPR036322">
    <property type="entry name" value="WD40_repeat_dom_sf"/>
</dbReference>
<sequence length="585" mass="65514">MGKSKHWANCHRMYSLADKNIPFNISKQQQEMQQQQQVQQQQMQQAQQMQQSQQQPPQPLDNISKIKSLVGPLRETLALTIKTAAQTLNQNNQIDSGSQKTPDIQIPRFDKNLEEFYSICDQIELHLKTSIKCLSQAESSNRYLNLPVMPNRSETIGMNENSLTFNMSSPVSFEIIVGTYEEYILGYIFTSNKQTIQQSFASHDHNASIRCLATNGNYLASGASDDRIIIYDLKARKEHCMLTQHESTITAVQFTNKHSHVMSASQDGALAIVRVGNWQLEKLWDKAHKEGMVVDIALHPSGKLALTLGSDGCIQTWDLVKGRKAYIINLKTKCEDPKSLEKISFSPDGTKFVLFGGNYIGIWSLEVGGAVQVITRENKVTCCIWQGNCHVLVGHEDGSMASISILTKEAEKEINRAHNGRIKAADCSEGYIVTASSTGELKVWDSEFTELCKINSGCRVTCMKITKWLGFTIKEEPQNDAETKVFHAAKPVESKVIVEYEQSSEDEHAEPKKKARDQLKNPAISGKAIKKSKKNHVKRLKDKKVGERDAVTEKKSKRKGSSGVSSTASKMSKKMKKKKKKDVAD</sequence>
<dbReference type="InterPro" id="IPR051959">
    <property type="entry name" value="PAK1-Kinase_Regulator"/>
</dbReference>
<keyword evidence="5" id="KW-0677">Repeat</keyword>
<dbReference type="InterPro" id="IPR015943">
    <property type="entry name" value="WD40/YVTN_repeat-like_dom_sf"/>
</dbReference>
<dbReference type="PROSITE" id="PS50082">
    <property type="entry name" value="WD_REPEATS_2"/>
    <property type="match status" value="1"/>
</dbReference>
<evidence type="ECO:0000256" key="7">
    <source>
        <dbReference type="ARBA" id="ARBA00023159"/>
    </source>
</evidence>
<evidence type="ECO:0000256" key="4">
    <source>
        <dbReference type="ARBA" id="ARBA00022574"/>
    </source>
</evidence>
<dbReference type="Pfam" id="PF11568">
    <property type="entry name" value="Med29"/>
    <property type="match status" value="1"/>
</dbReference>
<evidence type="ECO:0000256" key="13">
    <source>
        <dbReference type="SAM" id="MobiDB-lite"/>
    </source>
</evidence>
<evidence type="ECO:0000256" key="1">
    <source>
        <dbReference type="ARBA" id="ARBA00004123"/>
    </source>
</evidence>
<feature type="compositionally biased region" description="Basic residues" evidence="13">
    <location>
        <begin position="571"/>
        <end position="585"/>
    </location>
</feature>
<dbReference type="InterPro" id="IPR001680">
    <property type="entry name" value="WD40_rpt"/>
</dbReference>
<name>U4UCN4_DENPD</name>
<keyword evidence="7" id="KW-0010">Activator</keyword>
<dbReference type="InterPro" id="IPR019775">
    <property type="entry name" value="WD40_repeat_CS"/>
</dbReference>
<evidence type="ECO:0000256" key="3">
    <source>
        <dbReference type="ARBA" id="ARBA00019684"/>
    </source>
</evidence>
<evidence type="ECO:0000256" key="6">
    <source>
        <dbReference type="ARBA" id="ARBA00023015"/>
    </source>
</evidence>
<gene>
    <name evidence="14" type="ORF">D910_09041</name>
</gene>
<evidence type="ECO:0000256" key="10">
    <source>
        <dbReference type="ARBA" id="ARBA00031963"/>
    </source>
</evidence>
<comment type="similarity">
    <text evidence="2">Belongs to the Mediator complex subunit 29 family.</text>
</comment>
<feature type="compositionally biased region" description="Basic residues" evidence="13">
    <location>
        <begin position="528"/>
        <end position="542"/>
    </location>
</feature>
<evidence type="ECO:0000313" key="14">
    <source>
        <dbReference type="EMBL" id="ERL91714.1"/>
    </source>
</evidence>
<evidence type="ECO:0000313" key="15">
    <source>
        <dbReference type="Proteomes" id="UP000030742"/>
    </source>
</evidence>
<feature type="compositionally biased region" description="Basic and acidic residues" evidence="13">
    <location>
        <begin position="505"/>
        <end position="519"/>
    </location>
</feature>
<keyword evidence="9" id="KW-0539">Nucleus</keyword>
<comment type="subcellular location">
    <subcellularLocation>
        <location evidence="1">Nucleus</location>
    </subcellularLocation>
</comment>
<dbReference type="PANTHER" id="PTHR44675">
    <property type="entry name" value="PAK1 INTERACTING PROTEIN 1"/>
    <property type="match status" value="1"/>
</dbReference>
<dbReference type="PANTHER" id="PTHR44675:SF1">
    <property type="entry name" value="P21-ACTIVATED PROTEIN KINASE-INTERACTING PROTEIN 1"/>
    <property type="match status" value="1"/>
</dbReference>
<keyword evidence="6" id="KW-0805">Transcription regulation</keyword>
<feature type="compositionally biased region" description="Basic and acidic residues" evidence="13">
    <location>
        <begin position="543"/>
        <end position="554"/>
    </location>
</feature>